<dbReference type="OrthoDB" id="5423926at2759"/>
<feature type="compositionally biased region" description="Basic and acidic residues" evidence="1">
    <location>
        <begin position="562"/>
        <end position="583"/>
    </location>
</feature>
<feature type="compositionally biased region" description="Basic and acidic residues" evidence="1">
    <location>
        <begin position="1022"/>
        <end position="1031"/>
    </location>
</feature>
<feature type="compositionally biased region" description="Low complexity" evidence="1">
    <location>
        <begin position="190"/>
        <end position="199"/>
    </location>
</feature>
<feature type="compositionally biased region" description="Basic and acidic residues" evidence="1">
    <location>
        <begin position="1331"/>
        <end position="1344"/>
    </location>
</feature>
<evidence type="ECO:0000313" key="3">
    <source>
        <dbReference type="Proteomes" id="UP000557566"/>
    </source>
</evidence>
<gene>
    <name evidence="2" type="ORF">G6O67_001993</name>
</gene>
<sequence length="1444" mass="153336">MFSSRRHAPPVQPLTRETANPNAATAAASAFGRRGSNASLSSAAAAAALRARPVTPTNVAEVQTKRTHRRSPSLSSQVSRDGAPARELERRPSVGSMIERTFRSPSPARSPAPRDGNVPPVPTLPKNVPTVPTLPNNVDDKVKGTQRKGGAALQTQPFLTASEKMRDGQHASWFGGATAGDPANVRRSDSVSQSAAAVQEPRPGSVSPSINFSYPRAKMQSPAASLDDQTPVYDANSRRMVPRSELLARSQSMHESTPKKKKQDVARSGSHLSRGTVGGTQAPALEHEASLPAGQEPAAAPEPQATVMPEQPRGPVKQEKKTKKQAESPKPAVIGEQATSRDTGSSADNSKPRLSKRPSVVKEEPELEAPGQAEAQQPVPQPEATTSVTTDKGPKAMAANGQPRSLEAMRPGGSARSARQGSESPARSARFAPAPDQLLVRHEPPPRSVSPKKSAMKLSSQRDASLSDDDSETSARRRSPHGQDDVVIARKKSARVSWDDNSTVVVGESVQPHDTESPLVPSPQAKKPWHSIVTKYAKKEPVNLSRAETMSPRPALPLFGSVREKKPRDHEERPLVRPLERTRSPPAPEPSETSPGPGIGQSSDAAVGAALSQEQASRNAANISKYREPLPVSMPPGESSAKESTFVESSSDDDLDTDVTTEPEDSMEPTPSKTPASPTPEPEPEPQVCPDEADAPKAKLDGESAPTISVSLPSPGLEKPSDYRGEGPEMPGRFPDDDDFADGDHIPDIGIAVEVVSQDAAAPTSLRPLESPSAASNAAMEDIKEEEEESDRYSIYSDAYEDLDEVDGDGFLSLDAVVESSADAKTPTSSREQAATNLLDDPRQRTDSPAPSTQGRASPEPAKDWENAKAYWKSLSADQRRLLEVEALFDDSDDEEDDGPRRAKQGRKRQATTGPLKETWQPCQELNQRSYQIKPGTQWSDDASSARRAPAPAGQPGKAVPKIRHSMRGEQPASARAVHEQQPGAMRKSMRSGGPAPATAPDAKPRRPEMDTDAAASAAGAEMRKSFRDGRGGSAARPSLSQTDRPASYHPPETPKPHKVRKRNLSVEDLGARGNMKPGLGRRGSDDSVSSFTRSRASPGAAHGLRMSMRRGIQEPSPPAAAKPSGRFSLRSMSPPAFRRNSITSLPGTPTSMARGGSHMRNSMRGEAAPTAPRTRLSLFKRSPGGKKGGRGKGGSRFADSSDEDEGGPSFFSSRFVDSSDDEDVPRRQPRGKGMARSLRGANRSASMGAPGSAGVMPASRGITSPDHLRGNGATAQPKRAALGVEQSSLHRSGSGRGTLTPLPAAQGEDATRPRPRRGSIMSILRRRKDPSRISRDVRPERSPGEQSVTGSDSHHTRGPSWPLPDAEAGGQGIAVDKARPSTAGGPVSASKARTVAFHRRSTSLGTSVPGGGADDDGGQSGADVAPLKKKKFGALRKMFGIHD</sequence>
<feature type="compositionally biased region" description="Polar residues" evidence="1">
    <location>
        <begin position="847"/>
        <end position="856"/>
    </location>
</feature>
<feature type="compositionally biased region" description="Acidic residues" evidence="1">
    <location>
        <begin position="887"/>
        <end position="898"/>
    </location>
</feature>
<evidence type="ECO:0000256" key="1">
    <source>
        <dbReference type="SAM" id="MobiDB-lite"/>
    </source>
</evidence>
<organism evidence="2 3">
    <name type="scientific">Ophiocordyceps sinensis</name>
    <dbReference type="NCBI Taxonomy" id="72228"/>
    <lineage>
        <taxon>Eukaryota</taxon>
        <taxon>Fungi</taxon>
        <taxon>Dikarya</taxon>
        <taxon>Ascomycota</taxon>
        <taxon>Pezizomycotina</taxon>
        <taxon>Sordariomycetes</taxon>
        <taxon>Hypocreomycetidae</taxon>
        <taxon>Hypocreales</taxon>
        <taxon>Ophiocordycipitaceae</taxon>
        <taxon>Ophiocordyceps</taxon>
    </lineage>
</organism>
<reference evidence="2 3" key="1">
    <citation type="journal article" date="2020" name="Genome Biol. Evol.">
        <title>A new high-quality draft genome assembly of the Chinese cordyceps Ophiocordyceps sinensis.</title>
        <authorList>
            <person name="Shu R."/>
            <person name="Zhang J."/>
            <person name="Meng Q."/>
            <person name="Zhang H."/>
            <person name="Zhou G."/>
            <person name="Li M."/>
            <person name="Wu P."/>
            <person name="Zhao Y."/>
            <person name="Chen C."/>
            <person name="Qin Q."/>
        </authorList>
    </citation>
    <scope>NUCLEOTIDE SEQUENCE [LARGE SCALE GENOMIC DNA]</scope>
    <source>
        <strain evidence="2 3">IOZ07</strain>
    </source>
</reference>
<feature type="compositionally biased region" description="Low complexity" evidence="1">
    <location>
        <begin position="15"/>
        <end position="52"/>
    </location>
</feature>
<proteinExistence type="predicted"/>
<name>A0A8H4PT89_9HYPO</name>
<feature type="compositionally biased region" description="Acidic residues" evidence="1">
    <location>
        <begin position="650"/>
        <end position="667"/>
    </location>
</feature>
<feature type="compositionally biased region" description="Low complexity" evidence="1">
    <location>
        <begin position="103"/>
        <end position="114"/>
    </location>
</feature>
<feature type="compositionally biased region" description="Low complexity" evidence="1">
    <location>
        <begin position="424"/>
        <end position="435"/>
    </location>
</feature>
<feature type="compositionally biased region" description="Low complexity" evidence="1">
    <location>
        <begin position="292"/>
        <end position="305"/>
    </location>
</feature>
<feature type="region of interest" description="Disordered" evidence="1">
    <location>
        <begin position="887"/>
        <end position="1425"/>
    </location>
</feature>
<keyword evidence="3" id="KW-1185">Reference proteome</keyword>
<dbReference type="Proteomes" id="UP000557566">
    <property type="component" value="Unassembled WGS sequence"/>
</dbReference>
<comment type="caution">
    <text evidence="2">The sequence shown here is derived from an EMBL/GenBank/DDBJ whole genome shotgun (WGS) entry which is preliminary data.</text>
</comment>
<feature type="compositionally biased region" description="Polar residues" evidence="1">
    <location>
        <begin position="612"/>
        <end position="622"/>
    </location>
</feature>
<feature type="compositionally biased region" description="Pro residues" evidence="1">
    <location>
        <begin position="677"/>
        <end position="687"/>
    </location>
</feature>
<dbReference type="EMBL" id="JAAVMX010000003">
    <property type="protein sequence ID" value="KAF4510071.1"/>
    <property type="molecule type" value="Genomic_DNA"/>
</dbReference>
<feature type="compositionally biased region" description="Low complexity" evidence="1">
    <location>
        <begin position="368"/>
        <end position="384"/>
    </location>
</feature>
<feature type="compositionally biased region" description="Polar residues" evidence="1">
    <location>
        <begin position="921"/>
        <end position="939"/>
    </location>
</feature>
<accession>A0A8H4PT89</accession>
<protein>
    <submittedName>
        <fullName evidence="2">Uncharacterized protein</fullName>
    </submittedName>
</protein>
<feature type="region of interest" description="Disordered" evidence="1">
    <location>
        <begin position="760"/>
        <end position="792"/>
    </location>
</feature>
<feature type="compositionally biased region" description="Low complexity" evidence="1">
    <location>
        <begin position="940"/>
        <end position="952"/>
    </location>
</feature>
<feature type="compositionally biased region" description="Polar residues" evidence="1">
    <location>
        <begin position="1087"/>
        <end position="1096"/>
    </location>
</feature>
<feature type="compositionally biased region" description="Basic and acidic residues" evidence="1">
    <location>
        <begin position="316"/>
        <end position="327"/>
    </location>
</feature>
<feature type="region of interest" description="Disordered" evidence="1">
    <location>
        <begin position="820"/>
        <end position="865"/>
    </location>
</feature>
<feature type="compositionally biased region" description="Polar residues" evidence="1">
    <location>
        <begin position="826"/>
        <end position="836"/>
    </location>
</feature>
<feature type="compositionally biased region" description="Basic and acidic residues" evidence="1">
    <location>
        <begin position="83"/>
        <end position="92"/>
    </location>
</feature>
<evidence type="ECO:0000313" key="2">
    <source>
        <dbReference type="EMBL" id="KAF4510071.1"/>
    </source>
</evidence>
<feature type="region of interest" description="Disordered" evidence="1">
    <location>
        <begin position="1"/>
        <end position="747"/>
    </location>
</feature>
<feature type="compositionally biased region" description="Polar residues" evidence="1">
    <location>
        <begin position="1141"/>
        <end position="1152"/>
    </location>
</feature>
<feature type="compositionally biased region" description="Polar residues" evidence="1">
    <location>
        <begin position="337"/>
        <end position="349"/>
    </location>
</feature>